<dbReference type="HOGENOM" id="CLU_019145_1_0_1"/>
<dbReference type="GO" id="GO:0016491">
    <property type="term" value="F:oxidoreductase activity"/>
    <property type="evidence" value="ECO:0007669"/>
    <property type="project" value="UniProtKB-KW"/>
</dbReference>
<dbReference type="STRING" id="240176.A8P2B9"/>
<dbReference type="OMA" id="WLKIARM"/>
<dbReference type="InterPro" id="IPR025337">
    <property type="entry name" value="Questin_oxidase-like"/>
</dbReference>
<accession>A8P2B9</accession>
<dbReference type="Pfam" id="PF14027">
    <property type="entry name" value="Questin_oxidase"/>
    <property type="match status" value="1"/>
</dbReference>
<keyword evidence="3" id="KW-1185">Reference proteome</keyword>
<dbReference type="GeneID" id="6014861"/>
<dbReference type="RefSeq" id="XP_001838281.2">
    <property type="nucleotide sequence ID" value="XM_001838229.2"/>
</dbReference>
<dbReference type="eggNOG" id="ENOG502S69W">
    <property type="taxonomic scope" value="Eukaryota"/>
</dbReference>
<dbReference type="PANTHER" id="PTHR35870:SF1">
    <property type="entry name" value="PROTEIN, PUTATIVE (AFU_ORTHOLOGUE AFUA_5G03330)-RELATED"/>
    <property type="match status" value="1"/>
</dbReference>
<dbReference type="InParanoid" id="A8P2B9"/>
<sequence>MTPSIEPFELFPRPTRPASELRNLPLPSRLGRTPASTAALLDILKDNNDKWHIFFNNLKYHNHTPATVLALWSMGANADILRASYYKSYMTFFTSELQTKGIPRLLEEYVFSKANNFPSDGSLPPQMLNRTLDAIMHPMINIGHGLEFNVPGMIVDGMAQAAIHQASATCLIPADWWEAEDPVKTQTASFSAIDLPNPSVLASTTTKAKGVHAFTVLARVLKDPEMGNFVKPRGAKLWDAIMASHGAKLKAYADQWDAEGDIEKKIEELIWLWTLIYGVCGHEPNRKYYAELFLAHSVTSALFLAPWVAHVSDHSARLFLRGYFAVTLAWYIGRGRPPLNIKRFFSDPSTLSPIVPGPHPTPSLGALGGNATPSSTITPNPWLAILQTTLSSPDEHVPKLQRALKHYAELFEHVEKGYFSAEETELEGAEWIDGTLFLRTAVLSANRFGWLREGQSLREHAGGDKGYMAKFVFDAAGFFKAPGSQARVERSA</sequence>
<dbReference type="EMBL" id="AACS02000013">
    <property type="protein sequence ID" value="EAU83469.2"/>
    <property type="molecule type" value="Genomic_DNA"/>
</dbReference>
<gene>
    <name evidence="2" type="ORF">CC1G_04725</name>
</gene>
<evidence type="ECO:0000313" key="2">
    <source>
        <dbReference type="EMBL" id="EAU83469.2"/>
    </source>
</evidence>
<evidence type="ECO:0000313" key="3">
    <source>
        <dbReference type="Proteomes" id="UP000001861"/>
    </source>
</evidence>
<dbReference type="PANTHER" id="PTHR35870">
    <property type="entry name" value="PROTEIN, PUTATIVE (AFU_ORTHOLOGUE AFUA_5G03330)-RELATED"/>
    <property type="match status" value="1"/>
</dbReference>
<organism evidence="2 3">
    <name type="scientific">Coprinopsis cinerea (strain Okayama-7 / 130 / ATCC MYA-4618 / FGSC 9003)</name>
    <name type="common">Inky cap fungus</name>
    <name type="synonym">Hormographiella aspergillata</name>
    <dbReference type="NCBI Taxonomy" id="240176"/>
    <lineage>
        <taxon>Eukaryota</taxon>
        <taxon>Fungi</taxon>
        <taxon>Dikarya</taxon>
        <taxon>Basidiomycota</taxon>
        <taxon>Agaricomycotina</taxon>
        <taxon>Agaricomycetes</taxon>
        <taxon>Agaricomycetidae</taxon>
        <taxon>Agaricales</taxon>
        <taxon>Agaricineae</taxon>
        <taxon>Psathyrellaceae</taxon>
        <taxon>Coprinopsis</taxon>
    </lineage>
</organism>
<dbReference type="AlphaFoldDB" id="A8P2B9"/>
<dbReference type="Proteomes" id="UP000001861">
    <property type="component" value="Unassembled WGS sequence"/>
</dbReference>
<dbReference type="OrthoDB" id="10004862at2759"/>
<proteinExistence type="predicted"/>
<dbReference type="KEGG" id="cci:CC1G_04725"/>
<evidence type="ECO:0000256" key="1">
    <source>
        <dbReference type="ARBA" id="ARBA00023002"/>
    </source>
</evidence>
<name>A8P2B9_COPC7</name>
<comment type="caution">
    <text evidence="2">The sequence shown here is derived from an EMBL/GenBank/DDBJ whole genome shotgun (WGS) entry which is preliminary data.</text>
</comment>
<reference evidence="2 3" key="1">
    <citation type="journal article" date="2010" name="Proc. Natl. Acad. Sci. U.S.A.">
        <title>Insights into evolution of multicellular fungi from the assembled chromosomes of the mushroom Coprinopsis cinerea (Coprinus cinereus).</title>
        <authorList>
            <person name="Stajich J.E."/>
            <person name="Wilke S.K."/>
            <person name="Ahren D."/>
            <person name="Au C.H."/>
            <person name="Birren B.W."/>
            <person name="Borodovsky M."/>
            <person name="Burns C."/>
            <person name="Canback B."/>
            <person name="Casselton L.A."/>
            <person name="Cheng C.K."/>
            <person name="Deng J."/>
            <person name="Dietrich F.S."/>
            <person name="Fargo D.C."/>
            <person name="Farman M.L."/>
            <person name="Gathman A.C."/>
            <person name="Goldberg J."/>
            <person name="Guigo R."/>
            <person name="Hoegger P.J."/>
            <person name="Hooker J.B."/>
            <person name="Huggins A."/>
            <person name="James T.Y."/>
            <person name="Kamada T."/>
            <person name="Kilaru S."/>
            <person name="Kodira C."/>
            <person name="Kues U."/>
            <person name="Kupfer D."/>
            <person name="Kwan H.S."/>
            <person name="Lomsadze A."/>
            <person name="Li W."/>
            <person name="Lilly W.W."/>
            <person name="Ma L.J."/>
            <person name="Mackey A.J."/>
            <person name="Manning G."/>
            <person name="Martin F."/>
            <person name="Muraguchi H."/>
            <person name="Natvig D.O."/>
            <person name="Palmerini H."/>
            <person name="Ramesh M.A."/>
            <person name="Rehmeyer C.J."/>
            <person name="Roe B.A."/>
            <person name="Shenoy N."/>
            <person name="Stanke M."/>
            <person name="Ter-Hovhannisyan V."/>
            <person name="Tunlid A."/>
            <person name="Velagapudi R."/>
            <person name="Vision T.J."/>
            <person name="Zeng Q."/>
            <person name="Zolan M.E."/>
            <person name="Pukkila P.J."/>
        </authorList>
    </citation>
    <scope>NUCLEOTIDE SEQUENCE [LARGE SCALE GENOMIC DNA]</scope>
    <source>
        <strain evidence="3">Okayama-7 / 130 / ATCC MYA-4618 / FGSC 9003</strain>
    </source>
</reference>
<keyword evidence="1" id="KW-0560">Oxidoreductase</keyword>
<protein>
    <submittedName>
        <fullName evidence="2">Uncharacterized protein</fullName>
    </submittedName>
</protein>
<dbReference type="VEuPathDB" id="FungiDB:CC1G_04725"/>